<dbReference type="EMBL" id="BMQX01000002">
    <property type="protein sequence ID" value="GGQ06951.1"/>
    <property type="molecule type" value="Genomic_DNA"/>
</dbReference>
<evidence type="ECO:0000313" key="1">
    <source>
        <dbReference type="EMBL" id="GGQ06951.1"/>
    </source>
</evidence>
<evidence type="ECO:0000313" key="2">
    <source>
        <dbReference type="Proteomes" id="UP000619118"/>
    </source>
</evidence>
<sequence length="71" mass="8088">MQIANTARLQLSLMTLDDSALLFELDQDERVMHFLNGGIKSTQHQIDTVMIPRLAQYLNPKKVGVYGKSKR</sequence>
<dbReference type="Proteomes" id="UP000619118">
    <property type="component" value="Unassembled WGS sequence"/>
</dbReference>
<comment type="caution">
    <text evidence="1">The sequence shown here is derived from an EMBL/GenBank/DDBJ whole genome shotgun (WGS) entry which is preliminary data.</text>
</comment>
<reference evidence="2" key="1">
    <citation type="journal article" date="2019" name="Int. J. Syst. Evol. Microbiol.">
        <title>The Global Catalogue of Microorganisms (GCM) 10K type strain sequencing project: providing services to taxonomists for standard genome sequencing and annotation.</title>
        <authorList>
            <consortium name="The Broad Institute Genomics Platform"/>
            <consortium name="The Broad Institute Genome Sequencing Center for Infectious Disease"/>
            <person name="Wu L."/>
            <person name="Ma J."/>
        </authorList>
    </citation>
    <scope>NUCLEOTIDE SEQUENCE [LARGE SCALE GENOMIC DNA]</scope>
    <source>
        <strain evidence="2">JCM 32306</strain>
    </source>
</reference>
<dbReference type="RefSeq" id="WP_308426332.1">
    <property type="nucleotide sequence ID" value="NZ_BMQX01000002.1"/>
</dbReference>
<organism evidence="1 2">
    <name type="scientific">Shewanella litoralis</name>
    <dbReference type="NCBI Taxonomy" id="2282700"/>
    <lineage>
        <taxon>Bacteria</taxon>
        <taxon>Pseudomonadati</taxon>
        <taxon>Pseudomonadota</taxon>
        <taxon>Gammaproteobacteria</taxon>
        <taxon>Alteromonadales</taxon>
        <taxon>Shewanellaceae</taxon>
        <taxon>Shewanella</taxon>
    </lineage>
</organism>
<name>A0ABQ2R2S9_9GAMM</name>
<gene>
    <name evidence="1" type="ORF">GCM10009411_04920</name>
</gene>
<accession>A0ABQ2R2S9</accession>
<proteinExistence type="predicted"/>
<protein>
    <submittedName>
        <fullName evidence="1">Uncharacterized protein</fullName>
    </submittedName>
</protein>
<keyword evidence="2" id="KW-1185">Reference proteome</keyword>